<proteinExistence type="predicted"/>
<evidence type="ECO:0000313" key="1">
    <source>
        <dbReference type="EMBL" id="KAK2074067.1"/>
    </source>
</evidence>
<name>A0AAD9IBZ6_9PEZI</name>
<organism evidence="1 2">
    <name type="scientific">Phyllachora maydis</name>
    <dbReference type="NCBI Taxonomy" id="1825666"/>
    <lineage>
        <taxon>Eukaryota</taxon>
        <taxon>Fungi</taxon>
        <taxon>Dikarya</taxon>
        <taxon>Ascomycota</taxon>
        <taxon>Pezizomycotina</taxon>
        <taxon>Sordariomycetes</taxon>
        <taxon>Sordariomycetidae</taxon>
        <taxon>Phyllachorales</taxon>
        <taxon>Phyllachoraceae</taxon>
        <taxon>Phyllachora</taxon>
    </lineage>
</organism>
<protein>
    <submittedName>
        <fullName evidence="1">Uncharacterized protein</fullName>
    </submittedName>
</protein>
<gene>
    <name evidence="1" type="ORF">P8C59_008304</name>
</gene>
<evidence type="ECO:0000313" key="2">
    <source>
        <dbReference type="Proteomes" id="UP001217918"/>
    </source>
</evidence>
<keyword evidence="2" id="KW-1185">Reference proteome</keyword>
<sequence length="93" mass="10275">MALKCGMPLEIKVGHSFRHDLVDAPPEADLQDGEVLLEVYFLPGPSIRQTLIRTACINSQFQGKKAGDANLVGGVRTRNDWSTEDGNCRRGYE</sequence>
<dbReference type="AlphaFoldDB" id="A0AAD9IBZ6"/>
<accession>A0AAD9IBZ6</accession>
<dbReference type="EMBL" id="JAQQPM010000007">
    <property type="protein sequence ID" value="KAK2074067.1"/>
    <property type="molecule type" value="Genomic_DNA"/>
</dbReference>
<comment type="caution">
    <text evidence="1">The sequence shown here is derived from an EMBL/GenBank/DDBJ whole genome shotgun (WGS) entry which is preliminary data.</text>
</comment>
<dbReference type="Proteomes" id="UP001217918">
    <property type="component" value="Unassembled WGS sequence"/>
</dbReference>
<reference evidence="1" key="1">
    <citation type="journal article" date="2023" name="Mol. Plant Microbe Interact.">
        <title>Elucidating the Obligate Nature and Biological Capacity of an Invasive Fungal Corn Pathogen.</title>
        <authorList>
            <person name="MacCready J.S."/>
            <person name="Roggenkamp E.M."/>
            <person name="Gdanetz K."/>
            <person name="Chilvers M.I."/>
        </authorList>
    </citation>
    <scope>NUCLEOTIDE SEQUENCE</scope>
    <source>
        <strain evidence="1">PM02</strain>
    </source>
</reference>